<dbReference type="GO" id="GO:0042910">
    <property type="term" value="F:xenobiotic transmembrane transporter activity"/>
    <property type="evidence" value="ECO:0007669"/>
    <property type="project" value="TreeGrafter"/>
</dbReference>
<feature type="transmembrane region" description="Helical" evidence="1">
    <location>
        <begin position="865"/>
        <end position="884"/>
    </location>
</feature>
<feature type="transmembrane region" description="Helical" evidence="1">
    <location>
        <begin position="389"/>
        <end position="413"/>
    </location>
</feature>
<name>I1YJK5_METFJ</name>
<feature type="transmembrane region" description="Helical" evidence="1">
    <location>
        <begin position="1010"/>
        <end position="1037"/>
    </location>
</feature>
<dbReference type="InterPro" id="IPR000731">
    <property type="entry name" value="SSD"/>
</dbReference>
<keyword evidence="1" id="KW-1133">Transmembrane helix</keyword>
<dbReference type="PROSITE" id="PS50156">
    <property type="entry name" value="SSD"/>
    <property type="match status" value="1"/>
</dbReference>
<evidence type="ECO:0000313" key="4">
    <source>
        <dbReference type="Proteomes" id="UP000009145"/>
    </source>
</evidence>
<dbReference type="AlphaFoldDB" id="I1YJK5"/>
<protein>
    <submittedName>
        <fullName evidence="3">Acriflavin resistance protein</fullName>
    </submittedName>
</protein>
<sequence length="1049" mass="114672">MLEAPIRNGKLLTVIVLIVCVLGLAAVRLIPVQMIPDLDTRIISVQTNWAGATPQDIEKEILIEQERYLGNIPNLTRMESFAETSQAEIEMHFPFGVNINETLIEVTNALSQVSGYPENVDQPRVSNSSFSENAFMHFTVTPLPGNPLNLDLHMITDFVDDNIRTAMERVNGVSQVQIRGGAERQMQVFVDAAKLAQRGITLSDVRNAIRARNSDASAGDIDEGQRRYLLRTVGRFNSQQELENLILARRNNTDILLKDVAEVQLDHFEIREEAIINNEAALHMAVKREPGSNVIDIKYGMLSVVDELRETVLKPNGLDIFLLGDDVRYVEAAIQNVSQNLLLGGLLACLILFAFLRSFRGTVIGLMGMPVCVIAAFLGLLLFDRTINVISLAGIAFAIGMTVDNTIVVLESIEQARRRGLDRIEAAITGVREVWTAVLASSMTTVIVFLPVLLVQEEAGQLYSDIAIAISIAIMASMLFAVGVVPSACARFGLGTGASKSLDDLHRHGLILKTINWLTAGNIRRILTMTIMFTITIVAAWILMPPAEYLPEGEEPKAFSSMMAPPGTNLSEMQRIASEVNVILEQARQADPVDFDRGEIRLPALAYYYLRTSPNGLWLLSEPKRGDDINAMMETLTELFKSYPGMRAFSGRGSIISSNQGGTRAVNLDIAGPDMGDLYRTAEYAYQRAENLFDNPQINSSPSSLSLDQPLIEIVPRWHRLSEVGFTADEFGFAVSALSDGAFVDEFFLDDDKIDIFLYSHAGQSQSLPNLAELPVLTPNASILPLNALADLNETVDSDTLRRVDGRRTVTLLIIPPRDVALETAVQRVRNEMIPAMQSQGEVAKGVSLSISGASDQLDATRESLSENLVVAVALIYLLLVAIFSHWGYPLIILATVPLGIAAGIVGLVAVNQSGPLLAMIGLPPLIQPFDMITMLGFVILLGTVVNNPILIVEQARRYLENASDTVQQAVVKAVATRLRPILMSTMTTVFGLAPLVFIPGAGAELYRGIGIVVLVGIFVSMIVTLTFLPCLLVYVLSLTERGRRKATD</sequence>
<dbReference type="PANTHER" id="PTHR32063">
    <property type="match status" value="1"/>
</dbReference>
<dbReference type="Gene3D" id="3.30.70.1320">
    <property type="entry name" value="Multidrug efflux transporter AcrB pore domain like"/>
    <property type="match status" value="1"/>
</dbReference>
<dbReference type="SUPFAM" id="SSF82714">
    <property type="entry name" value="Multidrug efflux transporter AcrB TolC docking domain, DN and DC subdomains"/>
    <property type="match status" value="2"/>
</dbReference>
<feature type="domain" description="SSD" evidence="2">
    <location>
        <begin position="867"/>
        <end position="1035"/>
    </location>
</feature>
<dbReference type="Gene3D" id="3.30.2090.10">
    <property type="entry name" value="Multidrug efflux transporter AcrB TolC docking domain, DN and DC subdomains"/>
    <property type="match status" value="2"/>
</dbReference>
<feature type="transmembrane region" description="Helical" evidence="1">
    <location>
        <begin position="891"/>
        <end position="912"/>
    </location>
</feature>
<dbReference type="InterPro" id="IPR001036">
    <property type="entry name" value="Acrflvin-R"/>
</dbReference>
<proteinExistence type="predicted"/>
<keyword evidence="4" id="KW-1185">Reference proteome</keyword>
<evidence type="ECO:0000313" key="3">
    <source>
        <dbReference type="EMBL" id="AFJ03098.1"/>
    </source>
</evidence>
<accession>I1YJK5</accession>
<reference evidence="3 4" key="1">
    <citation type="journal article" date="2012" name="J. Bacteriol.">
        <title>Complete genome sequences of Methylophaga sp. strain JAM1 and Methylophaga sp. strain JAM7.</title>
        <authorList>
            <person name="Villeneuve C."/>
            <person name="Martineau C."/>
            <person name="Mauffrey F."/>
            <person name="Villemur R."/>
        </authorList>
    </citation>
    <scope>NUCLEOTIDE SEQUENCE [LARGE SCALE GENOMIC DNA]</scope>
    <source>
        <strain evidence="3 4">JAM7</strain>
    </source>
</reference>
<dbReference type="Proteomes" id="UP000009145">
    <property type="component" value="Chromosome"/>
</dbReference>
<feature type="transmembrane region" description="Helical" evidence="1">
    <location>
        <begin position="363"/>
        <end position="383"/>
    </location>
</feature>
<dbReference type="PATRIC" id="fig|754477.3.peg.1927"/>
<dbReference type="GO" id="GO:0005886">
    <property type="term" value="C:plasma membrane"/>
    <property type="evidence" value="ECO:0007669"/>
    <property type="project" value="TreeGrafter"/>
</dbReference>
<dbReference type="OrthoDB" id="5613295at2"/>
<dbReference type="EMBL" id="CP003380">
    <property type="protein sequence ID" value="AFJ03098.1"/>
    <property type="molecule type" value="Genomic_DNA"/>
</dbReference>
<dbReference type="InterPro" id="IPR027463">
    <property type="entry name" value="AcrB_DN_DC_subdom"/>
</dbReference>
<dbReference type="RefSeq" id="WP_014704517.1">
    <property type="nucleotide sequence ID" value="NC_017856.1"/>
</dbReference>
<feature type="transmembrane region" description="Helical" evidence="1">
    <location>
        <begin position="434"/>
        <end position="454"/>
    </location>
</feature>
<dbReference type="eggNOG" id="COG0841">
    <property type="taxonomic scope" value="Bacteria"/>
</dbReference>
<dbReference type="Gene3D" id="1.20.1640.10">
    <property type="entry name" value="Multidrug efflux transporter AcrB transmembrane domain"/>
    <property type="match status" value="2"/>
</dbReference>
<feature type="transmembrane region" description="Helical" evidence="1">
    <location>
        <begin position="337"/>
        <end position="356"/>
    </location>
</feature>
<keyword evidence="1" id="KW-0812">Transmembrane</keyword>
<dbReference type="PRINTS" id="PR00702">
    <property type="entry name" value="ACRIFLAVINRP"/>
</dbReference>
<dbReference type="SUPFAM" id="SSF82693">
    <property type="entry name" value="Multidrug efflux transporter AcrB pore domain, PN1, PN2, PC1 and PC2 subdomains"/>
    <property type="match status" value="2"/>
</dbReference>
<dbReference type="Pfam" id="PF00873">
    <property type="entry name" value="ACR_tran"/>
    <property type="match status" value="1"/>
</dbReference>
<dbReference type="Gene3D" id="3.30.70.1430">
    <property type="entry name" value="Multidrug efflux transporter AcrB pore domain"/>
    <property type="match status" value="2"/>
</dbReference>
<dbReference type="SUPFAM" id="SSF82866">
    <property type="entry name" value="Multidrug efflux transporter AcrB transmembrane domain"/>
    <property type="match status" value="2"/>
</dbReference>
<dbReference type="STRING" id="754477.Q7C_1958"/>
<dbReference type="KEGG" id="mec:Q7C_1958"/>
<feature type="transmembrane region" description="Helical" evidence="1">
    <location>
        <begin position="526"/>
        <end position="544"/>
    </location>
</feature>
<evidence type="ECO:0000256" key="1">
    <source>
        <dbReference type="SAM" id="Phobius"/>
    </source>
</evidence>
<feature type="transmembrane region" description="Helical" evidence="1">
    <location>
        <begin position="932"/>
        <end position="953"/>
    </location>
</feature>
<gene>
    <name evidence="3" type="ordered locus">Q7C_1958</name>
</gene>
<dbReference type="HOGENOM" id="CLU_002755_1_2_6"/>
<organism evidence="3 4">
    <name type="scientific">Methylophaga frappieri (strain ATCC BAA-2434 / DSM 25690 / JAM7)</name>
    <dbReference type="NCBI Taxonomy" id="754477"/>
    <lineage>
        <taxon>Bacteria</taxon>
        <taxon>Pseudomonadati</taxon>
        <taxon>Pseudomonadota</taxon>
        <taxon>Gammaproteobacteria</taxon>
        <taxon>Thiotrichales</taxon>
        <taxon>Piscirickettsiaceae</taxon>
        <taxon>Methylophaga</taxon>
    </lineage>
</organism>
<feature type="transmembrane region" description="Helical" evidence="1">
    <location>
        <begin position="466"/>
        <end position="485"/>
    </location>
</feature>
<dbReference type="PANTHER" id="PTHR32063:SF0">
    <property type="entry name" value="SWARMING MOTILITY PROTEIN SWRC"/>
    <property type="match status" value="1"/>
</dbReference>
<dbReference type="Gene3D" id="3.30.70.1440">
    <property type="entry name" value="Multidrug efflux transporter AcrB pore domain"/>
    <property type="match status" value="1"/>
</dbReference>
<evidence type="ECO:0000259" key="2">
    <source>
        <dbReference type="PROSITE" id="PS50156"/>
    </source>
</evidence>
<feature type="transmembrane region" description="Helical" evidence="1">
    <location>
        <begin position="982"/>
        <end position="1004"/>
    </location>
</feature>
<keyword evidence="1" id="KW-0472">Membrane</keyword>